<dbReference type="Gene3D" id="6.10.290.30">
    <property type="entry name" value="Regulatory factor X-associated C-terminal binding domain"/>
    <property type="match status" value="1"/>
</dbReference>
<keyword evidence="3" id="KW-1185">Reference proteome</keyword>
<evidence type="ECO:0000313" key="4">
    <source>
        <dbReference type="RefSeq" id="XP_005106921.1"/>
    </source>
</evidence>
<feature type="compositionally biased region" description="Acidic residues" evidence="1">
    <location>
        <begin position="47"/>
        <end position="58"/>
    </location>
</feature>
<dbReference type="RefSeq" id="XP_005106921.1">
    <property type="nucleotide sequence ID" value="XM_005106864.3"/>
</dbReference>
<feature type="domain" description="Regulatory factor X-associated protein RFXANK-binding" evidence="2">
    <location>
        <begin position="63"/>
        <end position="105"/>
    </location>
</feature>
<dbReference type="GeneID" id="101845421"/>
<evidence type="ECO:0000259" key="2">
    <source>
        <dbReference type="Pfam" id="PF15289"/>
    </source>
</evidence>
<dbReference type="InterPro" id="IPR038308">
    <property type="entry name" value="RFXAP_C_sf"/>
</dbReference>
<dbReference type="Pfam" id="PF15289">
    <property type="entry name" value="RFXA_RFXANK_bdg"/>
    <property type="match status" value="1"/>
</dbReference>
<sequence>MEEEEKENQAQYSSQLASGRANVEQHSDMENETDLSYLEHESAEFSSSEEEEDRDEGSEPVSLNVTPELLADILHQKQMKILQTPEVMHFLQEHQTMLARNGSQCQSTASHGQNRPLVKDAGLSSALANFSTDSSTQHSLPNR</sequence>
<reference evidence="4" key="1">
    <citation type="submission" date="2025-08" db="UniProtKB">
        <authorList>
            <consortium name="RefSeq"/>
        </authorList>
    </citation>
    <scope>IDENTIFICATION</scope>
</reference>
<accession>A0ABM0K223</accession>
<dbReference type="Proteomes" id="UP000694888">
    <property type="component" value="Unplaced"/>
</dbReference>
<name>A0ABM0K223_APLCA</name>
<proteinExistence type="predicted"/>
<feature type="region of interest" description="Disordered" evidence="1">
    <location>
        <begin position="1"/>
        <end position="63"/>
    </location>
</feature>
<evidence type="ECO:0000256" key="1">
    <source>
        <dbReference type="SAM" id="MobiDB-lite"/>
    </source>
</evidence>
<dbReference type="InterPro" id="IPR029316">
    <property type="entry name" value="RFXAP_RFXANK-bd"/>
</dbReference>
<protein>
    <submittedName>
        <fullName evidence="4">Uncharacterized protein LOC101845421 isoform X1</fullName>
    </submittedName>
</protein>
<organism evidence="3 4">
    <name type="scientific">Aplysia californica</name>
    <name type="common">California sea hare</name>
    <dbReference type="NCBI Taxonomy" id="6500"/>
    <lineage>
        <taxon>Eukaryota</taxon>
        <taxon>Metazoa</taxon>
        <taxon>Spiralia</taxon>
        <taxon>Lophotrochozoa</taxon>
        <taxon>Mollusca</taxon>
        <taxon>Gastropoda</taxon>
        <taxon>Heterobranchia</taxon>
        <taxon>Euthyneura</taxon>
        <taxon>Tectipleura</taxon>
        <taxon>Aplysiida</taxon>
        <taxon>Aplysioidea</taxon>
        <taxon>Aplysiidae</taxon>
        <taxon>Aplysia</taxon>
    </lineage>
</organism>
<evidence type="ECO:0000313" key="3">
    <source>
        <dbReference type="Proteomes" id="UP000694888"/>
    </source>
</evidence>
<gene>
    <name evidence="4" type="primary">LOC101845421</name>
</gene>